<accession>A0A9N9H863</accession>
<reference evidence="1" key="1">
    <citation type="submission" date="2021-06" db="EMBL/GenBank/DDBJ databases">
        <authorList>
            <person name="Kallberg Y."/>
            <person name="Tangrot J."/>
            <person name="Rosling A."/>
        </authorList>
    </citation>
    <scope>NUCLEOTIDE SEQUENCE</scope>
    <source>
        <strain evidence="1">IA702</strain>
    </source>
</reference>
<dbReference type="AlphaFoldDB" id="A0A9N9H863"/>
<dbReference type="EMBL" id="CAJVPJ010005339">
    <property type="protein sequence ID" value="CAG8660658.1"/>
    <property type="molecule type" value="Genomic_DNA"/>
</dbReference>
<dbReference type="Proteomes" id="UP000789572">
    <property type="component" value="Unassembled WGS sequence"/>
</dbReference>
<comment type="caution">
    <text evidence="1">The sequence shown here is derived from an EMBL/GenBank/DDBJ whole genome shotgun (WGS) entry which is preliminary data.</text>
</comment>
<sequence>GGHMYEPPGARNRTFECKDKHTNDVDMSLKTYSKWILKMTESGNVEENENVLGHLTSILHMYTNKQRSLVKPVNPLILCMALSINGVDTAKFDDDEIQFTPELAER</sequence>
<protein>
    <submittedName>
        <fullName evidence="1">9014_t:CDS:1</fullName>
    </submittedName>
</protein>
<keyword evidence="2" id="KW-1185">Reference proteome</keyword>
<feature type="non-terminal residue" evidence="1">
    <location>
        <position position="1"/>
    </location>
</feature>
<evidence type="ECO:0000313" key="2">
    <source>
        <dbReference type="Proteomes" id="UP000789572"/>
    </source>
</evidence>
<evidence type="ECO:0000313" key="1">
    <source>
        <dbReference type="EMBL" id="CAG8660658.1"/>
    </source>
</evidence>
<organism evidence="1 2">
    <name type="scientific">Paraglomus occultum</name>
    <dbReference type="NCBI Taxonomy" id="144539"/>
    <lineage>
        <taxon>Eukaryota</taxon>
        <taxon>Fungi</taxon>
        <taxon>Fungi incertae sedis</taxon>
        <taxon>Mucoromycota</taxon>
        <taxon>Glomeromycotina</taxon>
        <taxon>Glomeromycetes</taxon>
        <taxon>Paraglomerales</taxon>
        <taxon>Paraglomeraceae</taxon>
        <taxon>Paraglomus</taxon>
    </lineage>
</organism>
<gene>
    <name evidence="1" type="ORF">POCULU_LOCUS10441</name>
</gene>
<feature type="non-terminal residue" evidence="1">
    <location>
        <position position="106"/>
    </location>
</feature>
<name>A0A9N9H863_9GLOM</name>
<proteinExistence type="predicted"/>